<name>A0AAD9DRH2_9TELE</name>
<proteinExistence type="predicted"/>
<dbReference type="AlphaFoldDB" id="A0AAD9DRH2"/>
<reference evidence="1" key="1">
    <citation type="submission" date="2023-03" db="EMBL/GenBank/DDBJ databases">
        <title>Electrophorus voltai genome.</title>
        <authorList>
            <person name="Bian C."/>
        </authorList>
    </citation>
    <scope>NUCLEOTIDE SEQUENCE</scope>
    <source>
        <strain evidence="1">CB-2022</strain>
        <tissue evidence="1">Muscle</tissue>
    </source>
</reference>
<evidence type="ECO:0000313" key="2">
    <source>
        <dbReference type="Proteomes" id="UP001239994"/>
    </source>
</evidence>
<organism evidence="1 2">
    <name type="scientific">Electrophorus voltai</name>
    <dbReference type="NCBI Taxonomy" id="2609070"/>
    <lineage>
        <taxon>Eukaryota</taxon>
        <taxon>Metazoa</taxon>
        <taxon>Chordata</taxon>
        <taxon>Craniata</taxon>
        <taxon>Vertebrata</taxon>
        <taxon>Euteleostomi</taxon>
        <taxon>Actinopterygii</taxon>
        <taxon>Neopterygii</taxon>
        <taxon>Teleostei</taxon>
        <taxon>Ostariophysi</taxon>
        <taxon>Gymnotiformes</taxon>
        <taxon>Gymnotoidei</taxon>
        <taxon>Gymnotidae</taxon>
        <taxon>Electrophorus</taxon>
    </lineage>
</organism>
<accession>A0AAD9DRH2</accession>
<dbReference type="EMBL" id="JAROKS010000022">
    <property type="protein sequence ID" value="KAK1789107.1"/>
    <property type="molecule type" value="Genomic_DNA"/>
</dbReference>
<sequence>MAPWTSVSTDMPTVDEWMQRSKIVWEETHQHIDRLSEDIRKLWTGTGGRTRYTNLVTEYGSL</sequence>
<gene>
    <name evidence="1" type="ORF">P4O66_015055</name>
</gene>
<comment type="caution">
    <text evidence="1">The sequence shown here is derived from an EMBL/GenBank/DDBJ whole genome shotgun (WGS) entry which is preliminary data.</text>
</comment>
<evidence type="ECO:0000313" key="1">
    <source>
        <dbReference type="EMBL" id="KAK1789107.1"/>
    </source>
</evidence>
<dbReference type="Proteomes" id="UP001239994">
    <property type="component" value="Unassembled WGS sequence"/>
</dbReference>
<keyword evidence="2" id="KW-1185">Reference proteome</keyword>
<protein>
    <submittedName>
        <fullName evidence="1">Uncharacterized protein</fullName>
    </submittedName>
</protein>